<gene>
    <name evidence="5" type="ORF">GMRT_14188</name>
</gene>
<evidence type="ECO:0000313" key="5">
    <source>
        <dbReference type="EMBL" id="TNJ30273.1"/>
    </source>
</evidence>
<dbReference type="OrthoDB" id="416253at2759"/>
<evidence type="ECO:0000256" key="1">
    <source>
        <dbReference type="PIRSR" id="PIRSR000097-1"/>
    </source>
</evidence>
<dbReference type="SUPFAM" id="SSF51430">
    <property type="entry name" value="NAD(P)-linked oxidoreductase"/>
    <property type="match status" value="1"/>
</dbReference>
<dbReference type="InterPro" id="IPR036812">
    <property type="entry name" value="NAD(P)_OxRdtase_dom_sf"/>
</dbReference>
<dbReference type="AlphaFoldDB" id="A0A4Z1T846"/>
<name>A0A4Z1T846_GIAMU</name>
<dbReference type="InterPro" id="IPR018170">
    <property type="entry name" value="Aldo/ket_reductase_CS"/>
</dbReference>
<dbReference type="PANTHER" id="PTHR11732">
    <property type="entry name" value="ALDO/KETO REDUCTASE"/>
    <property type="match status" value="1"/>
</dbReference>
<protein>
    <submittedName>
        <fullName evidence="5">Aldose reductase</fullName>
    </submittedName>
</protein>
<evidence type="ECO:0000259" key="4">
    <source>
        <dbReference type="Pfam" id="PF00248"/>
    </source>
</evidence>
<evidence type="ECO:0000313" key="6">
    <source>
        <dbReference type="Proteomes" id="UP000315496"/>
    </source>
</evidence>
<proteinExistence type="predicted"/>
<dbReference type="InterPro" id="IPR020471">
    <property type="entry name" value="AKR"/>
</dbReference>
<dbReference type="Proteomes" id="UP000315496">
    <property type="component" value="Chromosome 1"/>
</dbReference>
<dbReference type="GO" id="GO:0016491">
    <property type="term" value="F:oxidoreductase activity"/>
    <property type="evidence" value="ECO:0007669"/>
    <property type="project" value="InterPro"/>
</dbReference>
<dbReference type="InterPro" id="IPR023210">
    <property type="entry name" value="NADP_OxRdtase_dom"/>
</dbReference>
<feature type="active site" description="Proton donor" evidence="1">
    <location>
        <position position="37"/>
    </location>
</feature>
<dbReference type="VEuPathDB" id="GiardiaDB:GMRT_14188"/>
<dbReference type="PROSITE" id="PS00798">
    <property type="entry name" value="ALDOKETO_REDUCTASE_1"/>
    <property type="match status" value="1"/>
</dbReference>
<evidence type="ECO:0000256" key="3">
    <source>
        <dbReference type="PIRSR" id="PIRSR000097-3"/>
    </source>
</evidence>
<feature type="binding site" evidence="2">
    <location>
        <position position="101"/>
    </location>
    <ligand>
        <name>substrate</name>
    </ligand>
</feature>
<sequence length="307" mass="35560">MQLPPPVGFGTYMIDDPNAIKEAVRIGYRHFDCAYRYENEGLIGKAFVEIFNDPSFGVKREDVWITSKLWPTFFESERAEHQIKKTLELLQLDYVDLFLVHWPMSIAYKEETDWHPKDADGKTPLGNVPLQTVWRKMESFVDRKLTRFIGVSNMNVAQLLDLLSYARIKPLDNQFEVQPYFPNATLVKFCIDRGIHVTAFRPIGGPDHRREALNIFDDPVIQQISKESGLEPGQVVLAWHWTKWGSTGMYSLIPKSKTPSRQKANLESVTLRLEKKHFEMMEELGKRHQRLCFDAFTDVPLLACLDL</sequence>
<comment type="caution">
    <text evidence="5">The sequence shown here is derived from an EMBL/GenBank/DDBJ whole genome shotgun (WGS) entry which is preliminary data.</text>
</comment>
<keyword evidence="6" id="KW-1185">Reference proteome</keyword>
<dbReference type="Gene3D" id="3.20.20.100">
    <property type="entry name" value="NADP-dependent oxidoreductase domain"/>
    <property type="match status" value="1"/>
</dbReference>
<organism evidence="5 6">
    <name type="scientific">Giardia muris</name>
    <dbReference type="NCBI Taxonomy" id="5742"/>
    <lineage>
        <taxon>Eukaryota</taxon>
        <taxon>Metamonada</taxon>
        <taxon>Diplomonadida</taxon>
        <taxon>Hexamitidae</taxon>
        <taxon>Giardiinae</taxon>
        <taxon>Giardia</taxon>
    </lineage>
</organism>
<feature type="site" description="Lowers pKa of active site Tyr" evidence="3">
    <location>
        <position position="68"/>
    </location>
</feature>
<dbReference type="PIRSF" id="PIRSF000097">
    <property type="entry name" value="AKR"/>
    <property type="match status" value="1"/>
</dbReference>
<feature type="domain" description="NADP-dependent oxidoreductase" evidence="4">
    <location>
        <begin position="18"/>
        <end position="284"/>
    </location>
</feature>
<evidence type="ECO:0000256" key="2">
    <source>
        <dbReference type="PIRSR" id="PIRSR000097-2"/>
    </source>
</evidence>
<dbReference type="Pfam" id="PF00248">
    <property type="entry name" value="Aldo_ket_red"/>
    <property type="match status" value="1"/>
</dbReference>
<dbReference type="EMBL" id="VDLU01000001">
    <property type="protein sequence ID" value="TNJ30273.1"/>
    <property type="molecule type" value="Genomic_DNA"/>
</dbReference>
<dbReference type="PRINTS" id="PR00069">
    <property type="entry name" value="ALDKETRDTASE"/>
</dbReference>
<reference evidence="5 6" key="1">
    <citation type="submission" date="2019-05" db="EMBL/GenBank/DDBJ databases">
        <title>The compact genome of Giardia muris reveals important steps in the evolution of intestinal protozoan parasites.</title>
        <authorList>
            <person name="Xu F."/>
            <person name="Jimenez-Gonzalez A."/>
            <person name="Einarsson E."/>
            <person name="Astvaldsson A."/>
            <person name="Peirasmaki D."/>
            <person name="Eckmann L."/>
            <person name="Andersson J.O."/>
            <person name="Svard S.G."/>
            <person name="Jerlstrom-Hultqvist J."/>
        </authorList>
    </citation>
    <scope>NUCLEOTIDE SEQUENCE [LARGE SCALE GENOMIC DNA]</scope>
    <source>
        <strain evidence="5 6">Roberts-Thomson</strain>
    </source>
</reference>
<accession>A0A4Z1T846</accession>